<keyword evidence="3" id="KW-0614">Plasmid</keyword>
<dbReference type="RefSeq" id="WP_099515390.1">
    <property type="nucleotide sequence ID" value="NZ_CP016619.1"/>
</dbReference>
<feature type="transmembrane region" description="Helical" evidence="1">
    <location>
        <begin position="114"/>
        <end position="132"/>
    </location>
</feature>
<feature type="transmembrane region" description="Helical" evidence="1">
    <location>
        <begin position="22"/>
        <end position="39"/>
    </location>
</feature>
<feature type="domain" description="DUF1468" evidence="2">
    <location>
        <begin position="24"/>
        <end position="168"/>
    </location>
</feature>
<organism evidence="3">
    <name type="scientific">Microvirga ossetica</name>
    <dbReference type="NCBI Taxonomy" id="1882682"/>
    <lineage>
        <taxon>Bacteria</taxon>
        <taxon>Pseudomonadati</taxon>
        <taxon>Pseudomonadota</taxon>
        <taxon>Alphaproteobacteria</taxon>
        <taxon>Hyphomicrobiales</taxon>
        <taxon>Methylobacteriaceae</taxon>
        <taxon>Microvirga</taxon>
    </lineage>
</organism>
<evidence type="ECO:0000259" key="2">
    <source>
        <dbReference type="Pfam" id="PF07331"/>
    </source>
</evidence>
<dbReference type="AlphaFoldDB" id="A0A1B2EX26"/>
<dbReference type="KEGG" id="moc:BB934_40640"/>
<sequence>MPEVTSANIGTTRPGPVRSSQSLAGGILLVALAALALWLTRDLDQGTLNAMGPAMLPRWLAIGVGLSGLALLAFAFIKEGDALERWGLRGPVFVIGAIVAFALTIRPFSFGGGLATPGLGLLFAGPLAIILGGYATPEARLRDLVLLALSLTPFCMVLFGDLLNLPIPVFPQALTSLFPSDWSQKAVLRATAGIMAAAAIILFLTTRNRRPAPVDVADHSGRI</sequence>
<dbReference type="EMBL" id="CP016619">
    <property type="protein sequence ID" value="ANY84502.1"/>
    <property type="molecule type" value="Genomic_DNA"/>
</dbReference>
<dbReference type="Pfam" id="PF07331">
    <property type="entry name" value="TctB"/>
    <property type="match status" value="1"/>
</dbReference>
<keyword evidence="1" id="KW-1133">Transmembrane helix</keyword>
<keyword evidence="1" id="KW-0472">Membrane</keyword>
<gene>
    <name evidence="3" type="ORF">BB934_40640</name>
</gene>
<keyword evidence="1" id="KW-0812">Transmembrane</keyword>
<feature type="transmembrane region" description="Helical" evidence="1">
    <location>
        <begin position="187"/>
        <end position="205"/>
    </location>
</feature>
<accession>A0A1B2EX26</accession>
<evidence type="ECO:0000256" key="1">
    <source>
        <dbReference type="SAM" id="Phobius"/>
    </source>
</evidence>
<name>A0A1B2EX26_9HYPH</name>
<feature type="transmembrane region" description="Helical" evidence="1">
    <location>
        <begin position="144"/>
        <end position="167"/>
    </location>
</feature>
<reference evidence="3" key="1">
    <citation type="submission" date="2016-07" db="EMBL/GenBank/DDBJ databases">
        <title>Microvirga ossetica sp. nov. a new species of rhizobia isolated from root nodules of the legume species Vicia alpestris Steven originated from North Ossetia region in the Caucasus.</title>
        <authorList>
            <person name="Safronova V.I."/>
            <person name="Kuznetsova I.G."/>
            <person name="Sazanova A.L."/>
            <person name="Belimov A."/>
            <person name="Andronov E."/>
            <person name="Osledkin Y.S."/>
            <person name="Onishchuk O.P."/>
            <person name="Kurchak O.N."/>
            <person name="Shaposhnikov A.I."/>
            <person name="Willems A."/>
            <person name="Tikhonovich I.A."/>
        </authorList>
    </citation>
    <scope>NUCLEOTIDE SEQUENCE [LARGE SCALE GENOMIC DNA]</scope>
    <source>
        <strain evidence="3">V5/3M</strain>
        <plasmid evidence="3">unnamed2</plasmid>
    </source>
</reference>
<dbReference type="InterPro" id="IPR009936">
    <property type="entry name" value="DUF1468"/>
</dbReference>
<dbReference type="OrthoDB" id="7914375at2"/>
<evidence type="ECO:0000313" key="3">
    <source>
        <dbReference type="EMBL" id="ANY84502.1"/>
    </source>
</evidence>
<geneLocation type="plasmid" evidence="3">
    <name>unnamed2</name>
</geneLocation>
<feature type="transmembrane region" description="Helical" evidence="1">
    <location>
        <begin position="89"/>
        <end position="108"/>
    </location>
</feature>
<feature type="transmembrane region" description="Helical" evidence="1">
    <location>
        <begin position="59"/>
        <end position="77"/>
    </location>
</feature>
<proteinExistence type="predicted"/>
<protein>
    <submittedName>
        <fullName evidence="3">Tripartite tricarboxylate transporter TctB</fullName>
    </submittedName>
</protein>